<dbReference type="EMBL" id="BAPV01000004">
    <property type="protein sequence ID" value="GBQ85822.1"/>
    <property type="molecule type" value="Genomic_DNA"/>
</dbReference>
<organism evidence="1 2">
    <name type="scientific">Asaia krungthepensis NRIC 0535</name>
    <dbReference type="NCBI Taxonomy" id="1307925"/>
    <lineage>
        <taxon>Bacteria</taxon>
        <taxon>Pseudomonadati</taxon>
        <taxon>Pseudomonadota</taxon>
        <taxon>Alphaproteobacteria</taxon>
        <taxon>Acetobacterales</taxon>
        <taxon>Acetobacteraceae</taxon>
        <taxon>Asaia</taxon>
    </lineage>
</organism>
<accession>A0ABQ0Q015</accession>
<keyword evidence="2" id="KW-1185">Reference proteome</keyword>
<evidence type="ECO:0000313" key="1">
    <source>
        <dbReference type="EMBL" id="GBQ85822.1"/>
    </source>
</evidence>
<gene>
    <name evidence="1" type="ORF">AA0535_0868</name>
</gene>
<evidence type="ECO:0008006" key="3">
    <source>
        <dbReference type="Google" id="ProtNLM"/>
    </source>
</evidence>
<name>A0ABQ0Q015_9PROT</name>
<comment type="caution">
    <text evidence="1">The sequence shown here is derived from an EMBL/GenBank/DDBJ whole genome shotgun (WGS) entry which is preliminary data.</text>
</comment>
<evidence type="ECO:0000313" key="2">
    <source>
        <dbReference type="Proteomes" id="UP001062776"/>
    </source>
</evidence>
<sequence>MRRVPVFGLNPLHVFPDPARFDGSVWGAPARSSAGEQDTVQALIVAMFRGAAAERLMAMVI</sequence>
<proteinExistence type="predicted"/>
<reference evidence="1" key="1">
    <citation type="submission" date="2013-04" db="EMBL/GenBank/DDBJ databases">
        <title>The genome sequencing project of 58 acetic acid bacteria.</title>
        <authorList>
            <person name="Okamoto-Kainuma A."/>
            <person name="Ishikawa M."/>
            <person name="Umino S."/>
            <person name="Koizumi Y."/>
            <person name="Shiwa Y."/>
            <person name="Yoshikawa H."/>
            <person name="Matsutani M."/>
            <person name="Matsushita K."/>
        </authorList>
    </citation>
    <scope>NUCLEOTIDE SEQUENCE</scope>
    <source>
        <strain evidence="1">NRIC 0535</strain>
    </source>
</reference>
<protein>
    <recommendedName>
        <fullName evidence="3">Transposase</fullName>
    </recommendedName>
</protein>
<dbReference type="Proteomes" id="UP001062776">
    <property type="component" value="Unassembled WGS sequence"/>
</dbReference>